<evidence type="ECO:0000313" key="2">
    <source>
        <dbReference type="Proteomes" id="UP000022835"/>
    </source>
</evidence>
<dbReference type="PANTHER" id="PTHR48100:SF51">
    <property type="entry name" value="PHOSPHOGLYCERATE MUTASE"/>
    <property type="match status" value="1"/>
</dbReference>
<proteinExistence type="predicted"/>
<dbReference type="Proteomes" id="UP000022835">
    <property type="component" value="Unassembled WGS sequence"/>
</dbReference>
<dbReference type="GO" id="GO:0016791">
    <property type="term" value="F:phosphatase activity"/>
    <property type="evidence" value="ECO:0007669"/>
    <property type="project" value="TreeGrafter"/>
</dbReference>
<dbReference type="eggNOG" id="COG0406">
    <property type="taxonomic scope" value="Bacteria"/>
</dbReference>
<dbReference type="OrthoDB" id="3215466at2"/>
<dbReference type="CDD" id="cd07067">
    <property type="entry name" value="HP_PGM_like"/>
    <property type="match status" value="1"/>
</dbReference>
<protein>
    <recommendedName>
        <fullName evidence="3">Phosphoglycerate mutase</fullName>
    </recommendedName>
</protein>
<comment type="caution">
    <text evidence="1">The sequence shown here is derived from an EMBL/GenBank/DDBJ whole genome shotgun (WGS) entry which is preliminary data.</text>
</comment>
<dbReference type="PANTHER" id="PTHR48100">
    <property type="entry name" value="BROAD-SPECIFICITY PHOSPHATASE YOR283W-RELATED"/>
    <property type="match status" value="1"/>
</dbReference>
<dbReference type="EMBL" id="JALN02000001">
    <property type="protein sequence ID" value="KDF00576.1"/>
    <property type="molecule type" value="Genomic_DNA"/>
</dbReference>
<evidence type="ECO:0000313" key="1">
    <source>
        <dbReference type="EMBL" id="KDF00576.1"/>
    </source>
</evidence>
<dbReference type="InterPro" id="IPR029033">
    <property type="entry name" value="His_PPase_superfam"/>
</dbReference>
<dbReference type="AlphaFoldDB" id="A0A064CJQ3"/>
<name>A0A064CJQ3_9MYCO</name>
<organism evidence="1 2">
    <name type="scientific">Mycolicibacterium aromaticivorans JS19b1 = JCM 16368</name>
    <dbReference type="NCBI Taxonomy" id="1440774"/>
    <lineage>
        <taxon>Bacteria</taxon>
        <taxon>Bacillati</taxon>
        <taxon>Actinomycetota</taxon>
        <taxon>Actinomycetes</taxon>
        <taxon>Mycobacteriales</taxon>
        <taxon>Mycobacteriaceae</taxon>
        <taxon>Mycolicibacterium</taxon>
    </lineage>
</organism>
<keyword evidence="2" id="KW-1185">Reference proteome</keyword>
<evidence type="ECO:0008006" key="3">
    <source>
        <dbReference type="Google" id="ProtNLM"/>
    </source>
</evidence>
<dbReference type="GO" id="GO:0005737">
    <property type="term" value="C:cytoplasm"/>
    <property type="evidence" value="ECO:0007669"/>
    <property type="project" value="TreeGrafter"/>
</dbReference>
<accession>A0A064CJQ3</accession>
<dbReference type="InterPro" id="IPR050275">
    <property type="entry name" value="PGM_Phosphatase"/>
</dbReference>
<dbReference type="InterPro" id="IPR013078">
    <property type="entry name" value="His_Pase_superF_clade-1"/>
</dbReference>
<dbReference type="RefSeq" id="WP_051660107.1">
    <property type="nucleotide sequence ID" value="NZ_JALN02000001.1"/>
</dbReference>
<dbReference type="SUPFAM" id="SSF53254">
    <property type="entry name" value="Phosphoglycerate mutase-like"/>
    <property type="match status" value="1"/>
</dbReference>
<sequence>MSGRTQADGPAASGRTVVHVMRHGEVHNPDGILYGRLPDFHLSDRGRAQAEAVAGWLATRDIVYVVASPLERAQETAAPIAAHHGLAIDTDDELIESHNVFQGEKVSPGDGALRDPRNWWHLRNPRTPTWGEPYREIAERMRRAVERARVKSAGHEAVCVSHQLPVETLRRSMTGTQLHHFPTRRLCNLASVTSFYFDGNEYVGWGYSELAGR</sequence>
<dbReference type="Pfam" id="PF00300">
    <property type="entry name" value="His_Phos_1"/>
    <property type="match status" value="1"/>
</dbReference>
<gene>
    <name evidence="1" type="ORF">Y900_016905</name>
</gene>
<dbReference type="STRING" id="1440774.Y900_016905"/>
<reference evidence="1" key="1">
    <citation type="submission" date="2014-05" db="EMBL/GenBank/DDBJ databases">
        <title>Genome sequence of Mycobacterium aromaticivorans strain JS19b1T (= DSM 45407T).</title>
        <authorList>
            <person name="Kwak Y."/>
            <person name="Park G.-S."/>
            <person name="Li Q.X."/>
            <person name="Lee S.-E."/>
            <person name="Shin J.-H."/>
        </authorList>
    </citation>
    <scope>NUCLEOTIDE SEQUENCE [LARGE SCALE GENOMIC DNA]</scope>
    <source>
        <strain evidence="1">JS19b1</strain>
    </source>
</reference>
<dbReference type="Gene3D" id="3.40.50.1240">
    <property type="entry name" value="Phosphoglycerate mutase-like"/>
    <property type="match status" value="1"/>
</dbReference>
<dbReference type="SMART" id="SM00855">
    <property type="entry name" value="PGAM"/>
    <property type="match status" value="1"/>
</dbReference>